<dbReference type="InterPro" id="IPR041414">
    <property type="entry name" value="Raco-like_middle"/>
</dbReference>
<feature type="domain" description="2Fe-2S ferredoxin-type" evidence="1">
    <location>
        <begin position="5"/>
        <end position="109"/>
    </location>
</feature>
<dbReference type="Pfam" id="PF14574">
    <property type="entry name" value="RACo_C_ter"/>
    <property type="match status" value="1"/>
</dbReference>
<accession>A0A0F9Q8E4</accession>
<dbReference type="InterPro" id="IPR042259">
    <property type="entry name" value="Raco-like_middle_sf"/>
</dbReference>
<dbReference type="PANTHER" id="PTHR42895:SF2">
    <property type="entry name" value="IRON-SULFUR CLUSTER PROTEIN"/>
    <property type="match status" value="1"/>
</dbReference>
<dbReference type="InterPro" id="IPR052911">
    <property type="entry name" value="Corrinoid_activation_enz"/>
</dbReference>
<evidence type="ECO:0000259" key="1">
    <source>
        <dbReference type="PROSITE" id="PS51085"/>
    </source>
</evidence>
<dbReference type="GO" id="GO:0051536">
    <property type="term" value="F:iron-sulfur cluster binding"/>
    <property type="evidence" value="ECO:0007669"/>
    <property type="project" value="InterPro"/>
</dbReference>
<dbReference type="PROSITE" id="PS51085">
    <property type="entry name" value="2FE2S_FER_2"/>
    <property type="match status" value="1"/>
</dbReference>
<protein>
    <recommendedName>
        <fullName evidence="1">2Fe-2S ferredoxin-type domain-containing protein</fullName>
    </recommendedName>
</protein>
<name>A0A0F9Q8E4_9ZZZZ</name>
<dbReference type="InterPro" id="IPR036010">
    <property type="entry name" value="2Fe-2S_ferredoxin-like_sf"/>
</dbReference>
<dbReference type="Pfam" id="PF17651">
    <property type="entry name" value="Raco_middle"/>
    <property type="match status" value="1"/>
</dbReference>
<dbReference type="SUPFAM" id="SSF54292">
    <property type="entry name" value="2Fe-2S ferredoxin-like"/>
    <property type="match status" value="1"/>
</dbReference>
<organism evidence="2">
    <name type="scientific">marine sediment metagenome</name>
    <dbReference type="NCBI Taxonomy" id="412755"/>
    <lineage>
        <taxon>unclassified sequences</taxon>
        <taxon>metagenomes</taxon>
        <taxon>ecological metagenomes</taxon>
    </lineage>
</organism>
<dbReference type="InterPro" id="IPR027980">
    <property type="entry name" value="RACo_C"/>
</dbReference>
<gene>
    <name evidence="2" type="ORF">LCGC14_0805490</name>
</gene>
<dbReference type="PANTHER" id="PTHR42895">
    <property type="entry name" value="IRON-SULFUR CLUSTER-BINDING PROTEIN-RELATED"/>
    <property type="match status" value="1"/>
</dbReference>
<proteinExistence type="predicted"/>
<dbReference type="Gene3D" id="3.30.420.480">
    <property type="entry name" value="Domain of unknown function (DUF4445)"/>
    <property type="match status" value="1"/>
</dbReference>
<dbReference type="Pfam" id="PF17650">
    <property type="entry name" value="RACo_linker"/>
    <property type="match status" value="1"/>
</dbReference>
<dbReference type="InterPro" id="IPR040506">
    <property type="entry name" value="RACo_linker"/>
</dbReference>
<evidence type="ECO:0000313" key="2">
    <source>
        <dbReference type="EMBL" id="KKN33272.1"/>
    </source>
</evidence>
<dbReference type="CDD" id="cd00207">
    <property type="entry name" value="fer2"/>
    <property type="match status" value="1"/>
</dbReference>
<dbReference type="Gene3D" id="3.10.20.30">
    <property type="match status" value="1"/>
</dbReference>
<sequence length="679" mass="72662">MSNDPLVVFTPSGKRGHFPKGTPILTAARQLGVDLDSVCGGRGICSKCQVSPGYGQFPKHGVTVNDDALSEWNSVEQRYKDKRGLLDGRRLGCQAQVQGDVVIDVPAESQVHKQVVRKRAEARDIVLNPSTKLFYVEVQEPDMHDPSGDLERLTDALREQWQLVNVKADLQILQTIQKTLRKGEWKITVAVHLGDDENPPRIMHLWPGFYEGTLYGLAVDLGSTTIAAHLCDLQTGEVVASSGVMNPQIRFGEDLMSRVSYSMMNEGGAQEMTRAVRAGMNTLFDDICTEGGIDKSMVVDAVFVCNPVMHHLFLGIDPFELGQAPFALATSNALRLRAVELDLNIHPSARVYFLPCIAGHVGADAAAVALSEAPDKSDDLVLVVDVGTNAEILLGNREKVLACSSPTGPAFEGAQISSGQRAAPGAIERVEIDPSTKIARFKVIGSDLWSDDPDFLNAIGATGVTGICGSGIIEMVAEMRIHGIVDAAGLIGTADQTGSVNVFADGRTSSYLVYDGTESGGPRITVTNRDIREIQMAKAALYSGARLLMDKFGVDKVDRVVLAGAFGAHISPKHAMILGMIPDAPLDKVTSAGNAAGTGARIALLNSSTRAEIEETVRNIHKVETAIEPRFQEHFVNASAIPNAVEPFPILNSIVTLPTAMFNTGGGDGAGGGRRRRRG</sequence>
<dbReference type="Gene3D" id="3.10.20.880">
    <property type="match status" value="1"/>
</dbReference>
<dbReference type="EMBL" id="LAZR01002192">
    <property type="protein sequence ID" value="KKN33272.1"/>
    <property type="molecule type" value="Genomic_DNA"/>
</dbReference>
<reference evidence="2" key="1">
    <citation type="journal article" date="2015" name="Nature">
        <title>Complex archaea that bridge the gap between prokaryotes and eukaryotes.</title>
        <authorList>
            <person name="Spang A."/>
            <person name="Saw J.H."/>
            <person name="Jorgensen S.L."/>
            <person name="Zaremba-Niedzwiedzka K."/>
            <person name="Martijn J."/>
            <person name="Lind A.E."/>
            <person name="van Eijk R."/>
            <person name="Schleper C."/>
            <person name="Guy L."/>
            <person name="Ettema T.J."/>
        </authorList>
    </citation>
    <scope>NUCLEOTIDE SEQUENCE</scope>
</reference>
<dbReference type="InterPro" id="IPR012675">
    <property type="entry name" value="Beta-grasp_dom_sf"/>
</dbReference>
<comment type="caution">
    <text evidence="2">The sequence shown here is derived from an EMBL/GenBank/DDBJ whole genome shotgun (WGS) entry which is preliminary data.</text>
</comment>
<dbReference type="AlphaFoldDB" id="A0A0F9Q8E4"/>
<dbReference type="InterPro" id="IPR001041">
    <property type="entry name" value="2Fe-2S_ferredoxin-type"/>
</dbReference>